<dbReference type="GeneID" id="30996357"/>
<dbReference type="EMBL" id="KV454544">
    <property type="protein sequence ID" value="ODV65787.1"/>
    <property type="molecule type" value="Genomic_DNA"/>
</dbReference>
<keyword evidence="2" id="KW-1185">Reference proteome</keyword>
<accession>A0A1E4REU2</accession>
<gene>
    <name evidence="1" type="ORF">HYPBUDRAFT_153925</name>
</gene>
<sequence>MMVTIQDFHKRVDGYLFRLLCGIDHECLSICLSKINFFNPDCFDQPKAPRIKL</sequence>
<dbReference type="RefSeq" id="XP_020074854.1">
    <property type="nucleotide sequence ID" value="XM_020221808.1"/>
</dbReference>
<evidence type="ECO:0000313" key="2">
    <source>
        <dbReference type="Proteomes" id="UP000095085"/>
    </source>
</evidence>
<evidence type="ECO:0000313" key="1">
    <source>
        <dbReference type="EMBL" id="ODV65787.1"/>
    </source>
</evidence>
<dbReference type="Proteomes" id="UP000095085">
    <property type="component" value="Unassembled WGS sequence"/>
</dbReference>
<reference evidence="2" key="1">
    <citation type="submission" date="2016-05" db="EMBL/GenBank/DDBJ databases">
        <title>Comparative genomics of biotechnologically important yeasts.</title>
        <authorList>
            <consortium name="DOE Joint Genome Institute"/>
            <person name="Riley R."/>
            <person name="Haridas S."/>
            <person name="Wolfe K.H."/>
            <person name="Lopes M.R."/>
            <person name="Hittinger C.T."/>
            <person name="Goker M."/>
            <person name="Salamov A."/>
            <person name="Wisecaver J."/>
            <person name="Long T.M."/>
            <person name="Aerts A.L."/>
            <person name="Barry K."/>
            <person name="Choi C."/>
            <person name="Clum A."/>
            <person name="Coughlan A.Y."/>
            <person name="Deshpande S."/>
            <person name="Douglass A.P."/>
            <person name="Hanson S.J."/>
            <person name="Klenk H.-P."/>
            <person name="Labutti K."/>
            <person name="Lapidus A."/>
            <person name="Lindquist E."/>
            <person name="Lipzen A."/>
            <person name="Meier-Kolthoff J.P."/>
            <person name="Ohm R.A."/>
            <person name="Otillar R.P."/>
            <person name="Pangilinan J."/>
            <person name="Peng Y."/>
            <person name="Rokas A."/>
            <person name="Rosa C.A."/>
            <person name="Scheuner C."/>
            <person name="Sibirny A.A."/>
            <person name="Slot J.C."/>
            <person name="Stielow J.B."/>
            <person name="Sun H."/>
            <person name="Kurtzman C.P."/>
            <person name="Blackwell M."/>
            <person name="Grigoriev I.V."/>
            <person name="Jeffries T.W."/>
        </authorList>
    </citation>
    <scope>NUCLEOTIDE SEQUENCE [LARGE SCALE GENOMIC DNA]</scope>
    <source>
        <strain evidence="2">NRRL Y-1933</strain>
    </source>
</reference>
<proteinExistence type="predicted"/>
<name>A0A1E4REU2_9ASCO</name>
<organism evidence="1 2">
    <name type="scientific">Hyphopichia burtonii NRRL Y-1933</name>
    <dbReference type="NCBI Taxonomy" id="984485"/>
    <lineage>
        <taxon>Eukaryota</taxon>
        <taxon>Fungi</taxon>
        <taxon>Dikarya</taxon>
        <taxon>Ascomycota</taxon>
        <taxon>Saccharomycotina</taxon>
        <taxon>Pichiomycetes</taxon>
        <taxon>Debaryomycetaceae</taxon>
        <taxon>Hyphopichia</taxon>
    </lineage>
</organism>
<dbReference type="AlphaFoldDB" id="A0A1E4REU2"/>
<protein>
    <submittedName>
        <fullName evidence="1">Uncharacterized protein</fullName>
    </submittedName>
</protein>